<name>A0ABW5S9Q4_9FLAO</name>
<keyword evidence="1" id="KW-1133">Transmembrane helix</keyword>
<comment type="caution">
    <text evidence="2">The sequence shown here is derived from an EMBL/GenBank/DDBJ whole genome shotgun (WGS) entry which is preliminary data.</text>
</comment>
<evidence type="ECO:0000313" key="2">
    <source>
        <dbReference type="EMBL" id="MFD2696436.1"/>
    </source>
</evidence>
<evidence type="ECO:0000313" key="3">
    <source>
        <dbReference type="Proteomes" id="UP001597357"/>
    </source>
</evidence>
<feature type="transmembrane region" description="Helical" evidence="1">
    <location>
        <begin position="106"/>
        <end position="125"/>
    </location>
</feature>
<feature type="transmembrane region" description="Helical" evidence="1">
    <location>
        <begin position="162"/>
        <end position="180"/>
    </location>
</feature>
<dbReference type="EMBL" id="JBHULZ010000002">
    <property type="protein sequence ID" value="MFD2696436.1"/>
    <property type="molecule type" value="Genomic_DNA"/>
</dbReference>
<dbReference type="RefSeq" id="WP_379042524.1">
    <property type="nucleotide sequence ID" value="NZ_JBHULZ010000002.1"/>
</dbReference>
<gene>
    <name evidence="2" type="ORF">ACFSQ0_00350</name>
</gene>
<keyword evidence="1" id="KW-0812">Transmembrane</keyword>
<dbReference type="Proteomes" id="UP001597357">
    <property type="component" value="Unassembled WGS sequence"/>
</dbReference>
<accession>A0ABW5S9Q4</accession>
<keyword evidence="3" id="KW-1185">Reference proteome</keyword>
<organism evidence="2 3">
    <name type="scientific">Mesonia sediminis</name>
    <dbReference type="NCBI Taxonomy" id="1703946"/>
    <lineage>
        <taxon>Bacteria</taxon>
        <taxon>Pseudomonadati</taxon>
        <taxon>Bacteroidota</taxon>
        <taxon>Flavobacteriia</taxon>
        <taxon>Flavobacteriales</taxon>
        <taxon>Flavobacteriaceae</taxon>
        <taxon>Mesonia</taxon>
    </lineage>
</organism>
<evidence type="ECO:0008006" key="4">
    <source>
        <dbReference type="Google" id="ProtNLM"/>
    </source>
</evidence>
<keyword evidence="1" id="KW-0472">Membrane</keyword>
<evidence type="ECO:0000256" key="1">
    <source>
        <dbReference type="SAM" id="Phobius"/>
    </source>
</evidence>
<protein>
    <recommendedName>
        <fullName evidence="4">MFS transporter</fullName>
    </recommendedName>
</protein>
<reference evidence="3" key="1">
    <citation type="journal article" date="2019" name="Int. J. Syst. Evol. Microbiol.">
        <title>The Global Catalogue of Microorganisms (GCM) 10K type strain sequencing project: providing services to taxonomists for standard genome sequencing and annotation.</title>
        <authorList>
            <consortium name="The Broad Institute Genomics Platform"/>
            <consortium name="The Broad Institute Genome Sequencing Center for Infectious Disease"/>
            <person name="Wu L."/>
            <person name="Ma J."/>
        </authorList>
    </citation>
    <scope>NUCLEOTIDE SEQUENCE [LARGE SCALE GENOMIC DNA]</scope>
    <source>
        <strain evidence="3">KCTC 42255</strain>
    </source>
</reference>
<proteinExistence type="predicted"/>
<sequence length="221" mass="25780">MSTKEYQSMNFDKERYKVYTWKHWSMLHWCINPGLVINELILGQRVPKVSLVDKTQDKPLVERSYVPCPHCHSLHDSRTWAAPNATLFKNWFGLYCPNCQQIIPCLMNVFTFLILAISFPLWGGFKKRLKAKWLAQQPARYENLNLEQVSQKFKSQNWVKTGLTWGAFMFVFMSVLYPYFTDQKITAVSLGVGVVIWTLGGLLFGYFMKAYLNKKPTTKTK</sequence>
<feature type="transmembrane region" description="Helical" evidence="1">
    <location>
        <begin position="186"/>
        <end position="207"/>
    </location>
</feature>